<dbReference type="GO" id="GO:0000976">
    <property type="term" value="F:transcription cis-regulatory region binding"/>
    <property type="evidence" value="ECO:0007669"/>
    <property type="project" value="TreeGrafter"/>
</dbReference>
<dbReference type="AlphaFoldDB" id="A0A3T1D1L3"/>
<dbReference type="InterPro" id="IPR000843">
    <property type="entry name" value="HTH_LacI"/>
</dbReference>
<evidence type="ECO:0000256" key="1">
    <source>
        <dbReference type="ARBA" id="ARBA00022491"/>
    </source>
</evidence>
<evidence type="ECO:0000256" key="2">
    <source>
        <dbReference type="ARBA" id="ARBA00023015"/>
    </source>
</evidence>
<keyword evidence="7" id="KW-1185">Reference proteome</keyword>
<dbReference type="SMART" id="SM00354">
    <property type="entry name" value="HTH_LACI"/>
    <property type="match status" value="1"/>
</dbReference>
<evidence type="ECO:0000259" key="5">
    <source>
        <dbReference type="PROSITE" id="PS50932"/>
    </source>
</evidence>
<dbReference type="PANTHER" id="PTHR30146">
    <property type="entry name" value="LACI-RELATED TRANSCRIPTIONAL REPRESSOR"/>
    <property type="match status" value="1"/>
</dbReference>
<dbReference type="Gene3D" id="1.10.260.40">
    <property type="entry name" value="lambda repressor-like DNA-binding domains"/>
    <property type="match status" value="1"/>
</dbReference>
<dbReference type="InterPro" id="IPR010982">
    <property type="entry name" value="Lambda_DNA-bd_dom_sf"/>
</dbReference>
<proteinExistence type="predicted"/>
<organism evidence="6 7">
    <name type="scientific">Cohnella abietis</name>
    <dbReference type="NCBI Taxonomy" id="2507935"/>
    <lineage>
        <taxon>Bacteria</taxon>
        <taxon>Bacillati</taxon>
        <taxon>Bacillota</taxon>
        <taxon>Bacilli</taxon>
        <taxon>Bacillales</taxon>
        <taxon>Paenibacillaceae</taxon>
        <taxon>Cohnella</taxon>
    </lineage>
</organism>
<dbReference type="InterPro" id="IPR028082">
    <property type="entry name" value="Peripla_BP_I"/>
</dbReference>
<dbReference type="Gene3D" id="3.40.50.2300">
    <property type="match status" value="2"/>
</dbReference>
<dbReference type="PANTHER" id="PTHR30146:SF148">
    <property type="entry name" value="HTH-TYPE TRANSCRIPTIONAL REPRESSOR PURR-RELATED"/>
    <property type="match status" value="1"/>
</dbReference>
<dbReference type="Pfam" id="PF00356">
    <property type="entry name" value="LacI"/>
    <property type="match status" value="1"/>
</dbReference>
<evidence type="ECO:0000313" key="6">
    <source>
        <dbReference type="EMBL" id="BBI31941.1"/>
    </source>
</evidence>
<protein>
    <submittedName>
        <fullName evidence="6">LacI family transcriptional regulator</fullName>
    </submittedName>
</protein>
<dbReference type="GO" id="GO:0003700">
    <property type="term" value="F:DNA-binding transcription factor activity"/>
    <property type="evidence" value="ECO:0007669"/>
    <property type="project" value="TreeGrafter"/>
</dbReference>
<sequence>MSIRKKKVTMQDIADRLGISKNSVSLAIMDKKGISDELREKVNQVAKSMGYKFAAKADESQKNVLILVPFRAMIYQDNDQFQYYYDLVWGIEKSARDQGFNAIIAKIDEEMERNLELPSLIYEVQFSSIILFGIVEKNYVRTVFNLGKPLVMLDSYYMDIPCSSVTSENTGGAYKATKLLIDAGHTEIGFIGPVNLASSHAERWLGYWKAHQDCGIKLNMDYCLTESEDYNCNLEGISSFYDHLKQKPTAFFCGNDSIASNLMDVLHTRGVAMPEEVSIVGFDDIKIATFTTPQLTTIKVDKMAMCEATIDLVQIVMKKPDTFIKWQIPTHLIERDSVLSL</sequence>
<gene>
    <name evidence="6" type="ORF">KCTCHS21_13400</name>
</gene>
<dbReference type="Proteomes" id="UP000289856">
    <property type="component" value="Chromosome"/>
</dbReference>
<dbReference type="PROSITE" id="PS50932">
    <property type="entry name" value="HTH_LACI_2"/>
    <property type="match status" value="1"/>
</dbReference>
<dbReference type="Pfam" id="PF13377">
    <property type="entry name" value="Peripla_BP_3"/>
    <property type="match status" value="1"/>
</dbReference>
<dbReference type="InterPro" id="IPR046335">
    <property type="entry name" value="LacI/GalR-like_sensor"/>
</dbReference>
<dbReference type="EMBL" id="AP019400">
    <property type="protein sequence ID" value="BBI31941.1"/>
    <property type="molecule type" value="Genomic_DNA"/>
</dbReference>
<keyword evidence="1" id="KW-0678">Repressor</keyword>
<dbReference type="SUPFAM" id="SSF47413">
    <property type="entry name" value="lambda repressor-like DNA-binding domains"/>
    <property type="match status" value="1"/>
</dbReference>
<keyword evidence="3" id="KW-0238">DNA-binding</keyword>
<dbReference type="KEGG" id="cohn:KCTCHS21_13400"/>
<name>A0A3T1D1L3_9BACL</name>
<dbReference type="CDD" id="cd01392">
    <property type="entry name" value="HTH_LacI"/>
    <property type="match status" value="1"/>
</dbReference>
<feature type="domain" description="HTH lacI-type" evidence="5">
    <location>
        <begin position="8"/>
        <end position="62"/>
    </location>
</feature>
<evidence type="ECO:0000256" key="4">
    <source>
        <dbReference type="ARBA" id="ARBA00023163"/>
    </source>
</evidence>
<reference evidence="6 7" key="1">
    <citation type="submission" date="2019-01" db="EMBL/GenBank/DDBJ databases">
        <title>Complete genome sequence of Cohnella hallensis HS21 isolated from Korean fir (Abies koreana) rhizospheric soil.</title>
        <authorList>
            <person name="Jiang L."/>
            <person name="Kang S.W."/>
            <person name="Kim S."/>
            <person name="Jung J."/>
            <person name="Kim C.Y."/>
            <person name="Kim D.H."/>
            <person name="Kim S.W."/>
            <person name="Lee J."/>
        </authorList>
    </citation>
    <scope>NUCLEOTIDE SEQUENCE [LARGE SCALE GENOMIC DNA]</scope>
    <source>
        <strain evidence="6 7">HS21</strain>
    </source>
</reference>
<keyword evidence="2" id="KW-0805">Transcription regulation</keyword>
<dbReference type="RefSeq" id="WP_130606110.1">
    <property type="nucleotide sequence ID" value="NZ_AP019400.1"/>
</dbReference>
<dbReference type="OrthoDB" id="2026446at2"/>
<keyword evidence="4" id="KW-0804">Transcription</keyword>
<dbReference type="SUPFAM" id="SSF53822">
    <property type="entry name" value="Periplasmic binding protein-like I"/>
    <property type="match status" value="1"/>
</dbReference>
<evidence type="ECO:0000256" key="3">
    <source>
        <dbReference type="ARBA" id="ARBA00023125"/>
    </source>
</evidence>
<evidence type="ECO:0000313" key="7">
    <source>
        <dbReference type="Proteomes" id="UP000289856"/>
    </source>
</evidence>
<accession>A0A3T1D1L3</accession>